<gene>
    <name evidence="2" type="ORF">KDM89_16965</name>
</gene>
<organism evidence="2 3">
    <name type="scientific">Undibacterium luofuense</name>
    <dbReference type="NCBI Taxonomy" id="2828733"/>
    <lineage>
        <taxon>Bacteria</taxon>
        <taxon>Pseudomonadati</taxon>
        <taxon>Pseudomonadota</taxon>
        <taxon>Betaproteobacteria</taxon>
        <taxon>Burkholderiales</taxon>
        <taxon>Oxalobacteraceae</taxon>
        <taxon>Undibacterium</taxon>
    </lineage>
</organism>
<feature type="signal peptide" evidence="1">
    <location>
        <begin position="1"/>
        <end position="19"/>
    </location>
</feature>
<comment type="caution">
    <text evidence="2">The sequence shown here is derived from an EMBL/GenBank/DDBJ whole genome shotgun (WGS) entry which is preliminary data.</text>
</comment>
<protein>
    <submittedName>
        <fullName evidence="2">Uncharacterized protein</fullName>
    </submittedName>
</protein>
<dbReference type="PROSITE" id="PS51257">
    <property type="entry name" value="PROKAR_LIPOPROTEIN"/>
    <property type="match status" value="1"/>
</dbReference>
<reference evidence="2" key="1">
    <citation type="submission" date="2021-04" db="EMBL/GenBank/DDBJ databases">
        <title>novel species isolated from subtropical streams in China.</title>
        <authorList>
            <person name="Lu H."/>
        </authorList>
    </citation>
    <scope>NUCLEOTIDE SEQUENCE</scope>
    <source>
        <strain evidence="2">LFS511W</strain>
    </source>
</reference>
<keyword evidence="1" id="KW-0732">Signal</keyword>
<sequence>MKKLSLLASALLASAYACADEPNTTADVQKADSEIRFTAERITLPGNEGMGMLGGNYLININKNIQFGPAVYGAVTGKRGGFFTGGAELSGRYEVMPKVLAQAGLYVGGGGGGVAMVGGGLMVRPHLDLLYKFDGGTAGVSVSQVRFPNGFIKSNQVGLVMSLDTNFRYSPVSSIGKMLNIDDRGGMGFDRIAVTAGAYKPASGVKDLGGVPYTGKIGYAGFRSDRFISEQVYWGIEAGAAAKGGADGYAEVLGTVGAETPVFGDVKVGARAALGLGGGGKLTVGGGSLGKVAVYASAPLTKDVFVALEGGMLRFPDGQFKAKFATVQLGVELDTHRERGEARTVRGMEWGFSGAYYPKAKRYSGSEEGVKLVGFKIDRDITPNTYFSAQAHSAYDGNAGGFSVGLAGLGVKTDIRPNSFFATAEVLSGAAGGGGISSKGGAIVQGVAYAGYDFNSKARLKLGVGRVKSLKGEFNSNIFDVTLTVPIGVASR</sequence>
<dbReference type="Proteomes" id="UP000680067">
    <property type="component" value="Unassembled WGS sequence"/>
</dbReference>
<name>A0A941DPU6_9BURK</name>
<dbReference type="AlphaFoldDB" id="A0A941DPU6"/>
<keyword evidence="3" id="KW-1185">Reference proteome</keyword>
<dbReference type="EMBL" id="JAGSPN010000015">
    <property type="protein sequence ID" value="MBR7783840.1"/>
    <property type="molecule type" value="Genomic_DNA"/>
</dbReference>
<feature type="chain" id="PRO_5038119838" evidence="1">
    <location>
        <begin position="20"/>
        <end position="492"/>
    </location>
</feature>
<accession>A0A941DPU6</accession>
<evidence type="ECO:0000313" key="2">
    <source>
        <dbReference type="EMBL" id="MBR7783840.1"/>
    </source>
</evidence>
<evidence type="ECO:0000313" key="3">
    <source>
        <dbReference type="Proteomes" id="UP000680067"/>
    </source>
</evidence>
<dbReference type="RefSeq" id="WP_212689113.1">
    <property type="nucleotide sequence ID" value="NZ_JAGSPN010000015.1"/>
</dbReference>
<evidence type="ECO:0000256" key="1">
    <source>
        <dbReference type="SAM" id="SignalP"/>
    </source>
</evidence>
<proteinExistence type="predicted"/>